<dbReference type="AlphaFoldDB" id="A0A917I6H2"/>
<dbReference type="PANTHER" id="PTHR43194:SF5">
    <property type="entry name" value="PIMELOYL-[ACYL-CARRIER PROTEIN] METHYL ESTER ESTERASE"/>
    <property type="match status" value="1"/>
</dbReference>
<dbReference type="InterPro" id="IPR050228">
    <property type="entry name" value="Carboxylesterase_BioH"/>
</dbReference>
<evidence type="ECO:0000313" key="2">
    <source>
        <dbReference type="EMBL" id="GGH19591.1"/>
    </source>
</evidence>
<name>A0A917I6H2_9HYPH</name>
<dbReference type="CDD" id="cd12807">
    <property type="entry name" value="Esterase_713"/>
    <property type="match status" value="1"/>
</dbReference>
<evidence type="ECO:0000313" key="3">
    <source>
        <dbReference type="Proteomes" id="UP000603912"/>
    </source>
</evidence>
<dbReference type="Proteomes" id="UP000603912">
    <property type="component" value="Unassembled WGS sequence"/>
</dbReference>
<dbReference type="Gene3D" id="3.40.50.1820">
    <property type="entry name" value="alpha/beta hydrolase"/>
    <property type="match status" value="1"/>
</dbReference>
<organism evidence="2 3">
    <name type="scientific">Alsobacter metallidurans</name>
    <dbReference type="NCBI Taxonomy" id="340221"/>
    <lineage>
        <taxon>Bacteria</taxon>
        <taxon>Pseudomonadati</taxon>
        <taxon>Pseudomonadota</taxon>
        <taxon>Alphaproteobacteria</taxon>
        <taxon>Hyphomicrobiales</taxon>
        <taxon>Alsobacteraceae</taxon>
        <taxon>Alsobacter</taxon>
    </lineage>
</organism>
<dbReference type="RefSeq" id="WP_188517876.1">
    <property type="nucleotide sequence ID" value="NZ_BMES01000002.1"/>
</dbReference>
<gene>
    <name evidence="2" type="ORF">GCM10007036_22600</name>
</gene>
<reference evidence="2" key="1">
    <citation type="journal article" date="2014" name="Int. J. Syst. Evol. Microbiol.">
        <title>Complete genome sequence of Corynebacterium casei LMG S-19264T (=DSM 44701T), isolated from a smear-ripened cheese.</title>
        <authorList>
            <consortium name="US DOE Joint Genome Institute (JGI-PGF)"/>
            <person name="Walter F."/>
            <person name="Albersmeier A."/>
            <person name="Kalinowski J."/>
            <person name="Ruckert C."/>
        </authorList>
    </citation>
    <scope>NUCLEOTIDE SEQUENCE</scope>
    <source>
        <strain evidence="2">CGMCC 1.12214</strain>
    </source>
</reference>
<protein>
    <submittedName>
        <fullName evidence="2">Esterase</fullName>
    </submittedName>
</protein>
<dbReference type="SUPFAM" id="SSF53474">
    <property type="entry name" value="alpha/beta-Hydrolases"/>
    <property type="match status" value="1"/>
</dbReference>
<dbReference type="EMBL" id="BMES01000002">
    <property type="protein sequence ID" value="GGH19591.1"/>
    <property type="molecule type" value="Genomic_DNA"/>
</dbReference>
<comment type="caution">
    <text evidence="2">The sequence shown here is derived from an EMBL/GenBank/DDBJ whole genome shotgun (WGS) entry which is preliminary data.</text>
</comment>
<feature type="region of interest" description="Disordered" evidence="1">
    <location>
        <begin position="1"/>
        <end position="20"/>
    </location>
</feature>
<evidence type="ECO:0000256" key="1">
    <source>
        <dbReference type="SAM" id="MobiDB-lite"/>
    </source>
</evidence>
<reference evidence="2" key="2">
    <citation type="submission" date="2020-09" db="EMBL/GenBank/DDBJ databases">
        <authorList>
            <person name="Sun Q."/>
            <person name="Zhou Y."/>
        </authorList>
    </citation>
    <scope>NUCLEOTIDE SEQUENCE</scope>
    <source>
        <strain evidence="2">CGMCC 1.12214</strain>
    </source>
</reference>
<proteinExistence type="predicted"/>
<dbReference type="InterPro" id="IPR029058">
    <property type="entry name" value="AB_hydrolase_fold"/>
</dbReference>
<dbReference type="PANTHER" id="PTHR43194">
    <property type="entry name" value="HYDROLASE ALPHA/BETA FOLD FAMILY"/>
    <property type="match status" value="1"/>
</dbReference>
<sequence>MASKRPATGEGAFEGPEHAELPPCAGGLGPLRLKCEGSFFVGMGARTVDAPYYGRTGLAGPGEISVGQMYVHYRCPEVATRPPIVLIHGSNHTGATFETTPDGREGWATLFVRLGHPVYVVDQVGRGRSGFDPTPLNEAIDQRDLSLTHKAPLYARAGAWVNFRFGPRYPEPFPNTQFPLDHLDHYMAQLVPNAEELAAGRSGEATIDALVSLLERVGPAVLITHSQAGLYGLEVARRCRDGVLALVSIEGGCAPIDEATATAMREIPFLSLWGDNSSGAAGANGDARRNDAQNLAFTLAAAGGDATHNVLPDHGVFGNTHMLMMDRNNSDLADFLSAWIVRAT</sequence>
<keyword evidence="3" id="KW-1185">Reference proteome</keyword>
<accession>A0A917I6H2</accession>